<geneLocation type="plasmid" evidence="1 2">
    <name>pRUMAL01</name>
</geneLocation>
<proteinExistence type="predicted"/>
<dbReference type="EMBL" id="CP002404">
    <property type="protein sequence ID" value="ADU23793.1"/>
    <property type="molecule type" value="Genomic_DNA"/>
</dbReference>
<dbReference type="RefSeq" id="WP_013483343.1">
    <property type="nucleotide sequence ID" value="NC_014824.1"/>
</dbReference>
<keyword evidence="1" id="KW-0614">Plasmid</keyword>
<evidence type="ECO:0000313" key="2">
    <source>
        <dbReference type="Proteomes" id="UP000006919"/>
    </source>
</evidence>
<dbReference type="Proteomes" id="UP000006919">
    <property type="component" value="Plasmid pRUMAL01"/>
</dbReference>
<name>E6UJE7_RUMA7</name>
<sequence>MKTKTKFGFYVREISSVVAAVLMTAVNETIAFIASATRFLTASSEQYVASEKNNFTNNHKSLNSVYLTFSRLYQKIHIATYLRFYGNLKRILWTIPYYTANFL</sequence>
<accession>E6UJE7</accession>
<dbReference type="HOGENOM" id="CLU_2261765_0_0_9"/>
<protein>
    <submittedName>
        <fullName evidence="1">Uncharacterized protein</fullName>
    </submittedName>
</protein>
<dbReference type="AlphaFoldDB" id="E6UJE7"/>
<reference evidence="2" key="1">
    <citation type="journal article" date="2011" name="J. Bacteriol.">
        <title>Complete genome of the cellulolytic ruminal bacterium Ruminococcus albus 7.</title>
        <authorList>
            <person name="Suen G."/>
            <person name="Stevenson D.M."/>
            <person name="Bruce D.C."/>
            <person name="Chertkov O."/>
            <person name="Copeland A."/>
            <person name="Cheng J.F."/>
            <person name="Detter C."/>
            <person name="Detter J.C."/>
            <person name="Goodwin L.A."/>
            <person name="Han C.S."/>
            <person name="Hauser L.J."/>
            <person name="Ivanova N.N."/>
            <person name="Kyrpides N.C."/>
            <person name="Land M.L."/>
            <person name="Lapidus A."/>
            <person name="Lucas S."/>
            <person name="Ovchinnikova G."/>
            <person name="Pitluck S."/>
            <person name="Tapia R."/>
            <person name="Woyke T."/>
            <person name="Boyum J."/>
            <person name="Mead D."/>
            <person name="Weimer P.J."/>
        </authorList>
    </citation>
    <scope>NUCLEOTIDE SEQUENCE [LARGE SCALE GENOMIC DNA]</scope>
    <source>
        <strain evidence="2">ATCC 27210 / DSM 20455 / JCM 14654 / NCDO 2250 / 7</strain>
        <plasmid evidence="2">pRUMAL01</plasmid>
    </source>
</reference>
<gene>
    <name evidence="1" type="ordered locus">Rumal_3331</name>
</gene>
<dbReference type="KEGG" id="ral:Rumal_3331"/>
<evidence type="ECO:0000313" key="1">
    <source>
        <dbReference type="EMBL" id="ADU23793.1"/>
    </source>
</evidence>
<organism evidence="1 2">
    <name type="scientific">Ruminococcus albus (strain ATCC 27210 / DSM 20455 / JCM 14654 / NCDO 2250 / 7)</name>
    <dbReference type="NCBI Taxonomy" id="697329"/>
    <lineage>
        <taxon>Bacteria</taxon>
        <taxon>Bacillati</taxon>
        <taxon>Bacillota</taxon>
        <taxon>Clostridia</taxon>
        <taxon>Eubacteriales</taxon>
        <taxon>Oscillospiraceae</taxon>
        <taxon>Ruminococcus</taxon>
    </lineage>
</organism>